<accession>A0A1M7NAG8</accession>
<name>A0A1M7NAG8_9FIRM</name>
<dbReference type="STRING" id="1120996.SAMN02746066_04345"/>
<organism evidence="1 2">
    <name type="scientific">Anaerosporobacter mobilis DSM 15930</name>
    <dbReference type="NCBI Taxonomy" id="1120996"/>
    <lineage>
        <taxon>Bacteria</taxon>
        <taxon>Bacillati</taxon>
        <taxon>Bacillota</taxon>
        <taxon>Clostridia</taxon>
        <taxon>Lachnospirales</taxon>
        <taxon>Lachnospiraceae</taxon>
        <taxon>Anaerosporobacter</taxon>
    </lineage>
</organism>
<sequence>MKVKYVTEKEMKIKENKKFRDAFIKALSETFAVTLPTNLPEPGTYEFEEGDEEFDEELYEENCAQHFACFEAVIKNMEIAATVVTEVSQNYYIIPAIPDIANDKLQFIVDLEERYYFFDIPALIADSGASIIKRTKVKEIA</sequence>
<dbReference type="Proteomes" id="UP000184038">
    <property type="component" value="Unassembled WGS sequence"/>
</dbReference>
<gene>
    <name evidence="1" type="ORF">SAMN02746066_04345</name>
</gene>
<reference evidence="1 2" key="1">
    <citation type="submission" date="2016-11" db="EMBL/GenBank/DDBJ databases">
        <authorList>
            <person name="Jaros S."/>
            <person name="Januszkiewicz K."/>
            <person name="Wedrychowicz H."/>
        </authorList>
    </citation>
    <scope>NUCLEOTIDE SEQUENCE [LARGE SCALE GENOMIC DNA]</scope>
    <source>
        <strain evidence="1 2">DSM 15930</strain>
    </source>
</reference>
<evidence type="ECO:0000313" key="2">
    <source>
        <dbReference type="Proteomes" id="UP000184038"/>
    </source>
</evidence>
<keyword evidence="2" id="KW-1185">Reference proteome</keyword>
<dbReference type="EMBL" id="FRCP01000026">
    <property type="protein sequence ID" value="SHN00670.1"/>
    <property type="molecule type" value="Genomic_DNA"/>
</dbReference>
<evidence type="ECO:0000313" key="1">
    <source>
        <dbReference type="EMBL" id="SHN00670.1"/>
    </source>
</evidence>
<dbReference type="RefSeq" id="WP_073291353.1">
    <property type="nucleotide sequence ID" value="NZ_FRCP01000026.1"/>
</dbReference>
<proteinExistence type="predicted"/>
<dbReference type="AlphaFoldDB" id="A0A1M7NAG8"/>
<protein>
    <submittedName>
        <fullName evidence="1">Uncharacterized protein</fullName>
    </submittedName>
</protein>